<accession>A0A8H4RLD2</accession>
<dbReference type="SMART" id="SM00369">
    <property type="entry name" value="LRR_TYP"/>
    <property type="match status" value="3"/>
</dbReference>
<feature type="compositionally biased region" description="Polar residues" evidence="3">
    <location>
        <begin position="523"/>
        <end position="532"/>
    </location>
</feature>
<dbReference type="Proteomes" id="UP000566819">
    <property type="component" value="Unassembled WGS sequence"/>
</dbReference>
<proteinExistence type="predicted"/>
<keyword evidence="1" id="KW-0433">Leucine-rich repeat</keyword>
<dbReference type="Gene3D" id="3.80.10.10">
    <property type="entry name" value="Ribonuclease Inhibitor"/>
    <property type="match status" value="1"/>
</dbReference>
<dbReference type="OrthoDB" id="5365701at2759"/>
<comment type="caution">
    <text evidence="4">The sequence shown here is derived from an EMBL/GenBank/DDBJ whole genome shotgun (WGS) entry which is preliminary data.</text>
</comment>
<dbReference type="PANTHER" id="PTHR48051">
    <property type="match status" value="1"/>
</dbReference>
<evidence type="ECO:0008006" key="6">
    <source>
        <dbReference type="Google" id="ProtNLM"/>
    </source>
</evidence>
<dbReference type="PANTHER" id="PTHR48051:SF1">
    <property type="entry name" value="RAS SUPPRESSOR PROTEIN 1"/>
    <property type="match status" value="1"/>
</dbReference>
<feature type="compositionally biased region" description="Basic and acidic residues" evidence="3">
    <location>
        <begin position="559"/>
        <end position="570"/>
    </location>
</feature>
<organism evidence="4 5">
    <name type="scientific">Cudoniella acicularis</name>
    <dbReference type="NCBI Taxonomy" id="354080"/>
    <lineage>
        <taxon>Eukaryota</taxon>
        <taxon>Fungi</taxon>
        <taxon>Dikarya</taxon>
        <taxon>Ascomycota</taxon>
        <taxon>Pezizomycotina</taxon>
        <taxon>Leotiomycetes</taxon>
        <taxon>Helotiales</taxon>
        <taxon>Tricladiaceae</taxon>
        <taxon>Cudoniella</taxon>
    </lineage>
</organism>
<gene>
    <name evidence="4" type="ORF">G7Y89_g6393</name>
</gene>
<dbReference type="InterPro" id="IPR003591">
    <property type="entry name" value="Leu-rich_rpt_typical-subtyp"/>
</dbReference>
<dbReference type="SMART" id="SM00364">
    <property type="entry name" value="LRR_BAC"/>
    <property type="match status" value="3"/>
</dbReference>
<keyword evidence="5" id="KW-1185">Reference proteome</keyword>
<dbReference type="GO" id="GO:0005737">
    <property type="term" value="C:cytoplasm"/>
    <property type="evidence" value="ECO:0007669"/>
    <property type="project" value="TreeGrafter"/>
</dbReference>
<dbReference type="InterPro" id="IPR032675">
    <property type="entry name" value="LRR_dom_sf"/>
</dbReference>
<evidence type="ECO:0000313" key="4">
    <source>
        <dbReference type="EMBL" id="KAF4631733.1"/>
    </source>
</evidence>
<evidence type="ECO:0000256" key="2">
    <source>
        <dbReference type="ARBA" id="ARBA00022737"/>
    </source>
</evidence>
<sequence length="872" mass="97652">MMATTQIQLMQMPQLAEAVDKEDDWTGVTDAAARRKRQNRLNVRAYRRRKALESQVHSAPISTSTFTSIATTESTVPCWIEDQQTVSILPASIANAISNAKNPLIPYESTLPNPATSNRSPPPRIIFPLSSDHLITLLQYNVLRGCLTNRLLLSTHLSLTQSTCAPSTLSMEPHNPLKSFLQTPQDKGFKYSFHYILTGYSLLDAGKRPQWGAKLLSGRALGLRWRRGIVHWIMLMGRKGLEAVCVAVCSQTFSSIVLRSRYDIMDPLSITVSVVSLVATSTKLLRTFSDYRAQYNMQDISTITIRVQCDCILVALAQIQAVFVGNQQMAARLMSDDSFSGQRLKSVLGACELTFSVVVGRLSKITEGIGEGGKSMTKKEKFERLWKESDIAELSKNISRLSDGLNLLLTAFNMKSQLEMQQVLTSSRGSIILDQVEDDASSIMLVDSSASHISGNTALLDLDPMSHTEIDSKDFDFDQEVLMTTAYRKVEMSKSKSSGATPLNEEDYEISTTKKPFSEDQMLPTQSSNETTDQNREAKGTLTEYLNTRRSDSNASRKQKSEKIAAKSDKPLISNQQYRVERLGAGRKVTLKDFMPKPTGLSQENSDSTLIATNTTPKERLYVSSKEVNISGFDMIDLAESAVEAVKDTIKSLFLYHNKISRLPKSIASCSNLAYLNLKSNYLSVFPLEICSLKSLKILHVSENELSELPEQFLDLNSLEVLDIALNRFTHLPLFLVLMDNLTTIYAHNNPFVHPALQQWQEEYCGYYAERAREGAPRLKSNIRDQWSAPTTSTLPSQTSPPKILEMKAAQLVTWNPFEYERPSNRYLDSFLPKVSLDMIMDGSFVNGAENKGYVEIEEDNRSNKHYSKLKV</sequence>
<dbReference type="SUPFAM" id="SSF52058">
    <property type="entry name" value="L domain-like"/>
    <property type="match status" value="1"/>
</dbReference>
<name>A0A8H4RLD2_9HELO</name>
<feature type="region of interest" description="Disordered" evidence="3">
    <location>
        <begin position="490"/>
        <end position="571"/>
    </location>
</feature>
<reference evidence="4 5" key="1">
    <citation type="submission" date="2020-03" db="EMBL/GenBank/DDBJ databases">
        <title>Draft Genome Sequence of Cudoniella acicularis.</title>
        <authorList>
            <person name="Buettner E."/>
            <person name="Kellner H."/>
        </authorList>
    </citation>
    <scope>NUCLEOTIDE SEQUENCE [LARGE SCALE GENOMIC DNA]</scope>
    <source>
        <strain evidence="4 5">DSM 108380</strain>
    </source>
</reference>
<dbReference type="EMBL" id="JAAMPI010000415">
    <property type="protein sequence ID" value="KAF4631733.1"/>
    <property type="molecule type" value="Genomic_DNA"/>
</dbReference>
<dbReference type="AlphaFoldDB" id="A0A8H4RLD2"/>
<evidence type="ECO:0000256" key="1">
    <source>
        <dbReference type="ARBA" id="ARBA00022614"/>
    </source>
</evidence>
<evidence type="ECO:0000256" key="3">
    <source>
        <dbReference type="SAM" id="MobiDB-lite"/>
    </source>
</evidence>
<evidence type="ECO:0000313" key="5">
    <source>
        <dbReference type="Proteomes" id="UP000566819"/>
    </source>
</evidence>
<dbReference type="CDD" id="cd14688">
    <property type="entry name" value="bZIP_YAP"/>
    <property type="match status" value="1"/>
</dbReference>
<keyword evidence="2" id="KW-0677">Repeat</keyword>
<protein>
    <recommendedName>
        <fullName evidence="6">BZIP domain-containing protein</fullName>
    </recommendedName>
</protein>
<dbReference type="InterPro" id="IPR050216">
    <property type="entry name" value="LRR_domain-containing"/>
</dbReference>